<accession>A0ABV5RRP4</accession>
<evidence type="ECO:0000256" key="4">
    <source>
        <dbReference type="ARBA" id="ARBA00023163"/>
    </source>
</evidence>
<dbReference type="EMBL" id="JBHMBW010000002">
    <property type="protein sequence ID" value="MFB9622092.1"/>
    <property type="molecule type" value="Genomic_DNA"/>
</dbReference>
<protein>
    <submittedName>
        <fullName evidence="6">LysR family transcriptional regulator</fullName>
    </submittedName>
</protein>
<evidence type="ECO:0000256" key="2">
    <source>
        <dbReference type="ARBA" id="ARBA00023015"/>
    </source>
</evidence>
<dbReference type="Pfam" id="PF03466">
    <property type="entry name" value="LysR_substrate"/>
    <property type="match status" value="1"/>
</dbReference>
<evidence type="ECO:0000313" key="7">
    <source>
        <dbReference type="Proteomes" id="UP001589532"/>
    </source>
</evidence>
<keyword evidence="2" id="KW-0805">Transcription regulation</keyword>
<dbReference type="PROSITE" id="PS50931">
    <property type="entry name" value="HTH_LYSR"/>
    <property type="match status" value="1"/>
</dbReference>
<feature type="domain" description="HTH lysR-type" evidence="5">
    <location>
        <begin position="2"/>
        <end position="59"/>
    </location>
</feature>
<dbReference type="PANTHER" id="PTHR30346">
    <property type="entry name" value="TRANSCRIPTIONAL DUAL REGULATOR HCAR-RELATED"/>
    <property type="match status" value="1"/>
</dbReference>
<dbReference type="InterPro" id="IPR000847">
    <property type="entry name" value="LysR_HTH_N"/>
</dbReference>
<comment type="similarity">
    <text evidence="1">Belongs to the LysR transcriptional regulatory family.</text>
</comment>
<dbReference type="InterPro" id="IPR036390">
    <property type="entry name" value="WH_DNA-bd_sf"/>
</dbReference>
<dbReference type="InterPro" id="IPR036388">
    <property type="entry name" value="WH-like_DNA-bd_sf"/>
</dbReference>
<reference evidence="6 7" key="1">
    <citation type="submission" date="2024-09" db="EMBL/GenBank/DDBJ databases">
        <authorList>
            <person name="Sun Q."/>
            <person name="Mori K."/>
        </authorList>
    </citation>
    <scope>NUCLEOTIDE SEQUENCE [LARGE SCALE GENOMIC DNA]</scope>
    <source>
        <strain evidence="6 7">JCM 3143</strain>
    </source>
</reference>
<dbReference type="SUPFAM" id="SSF46785">
    <property type="entry name" value="Winged helix' DNA-binding domain"/>
    <property type="match status" value="1"/>
</dbReference>
<dbReference type="PANTHER" id="PTHR30346:SF29">
    <property type="entry name" value="LYSR SUBSTRATE-BINDING"/>
    <property type="match status" value="1"/>
</dbReference>
<keyword evidence="3" id="KW-0238">DNA-binding</keyword>
<dbReference type="Gene3D" id="1.10.10.10">
    <property type="entry name" value="Winged helix-like DNA-binding domain superfamily/Winged helix DNA-binding domain"/>
    <property type="match status" value="1"/>
</dbReference>
<evidence type="ECO:0000256" key="1">
    <source>
        <dbReference type="ARBA" id="ARBA00009437"/>
    </source>
</evidence>
<evidence type="ECO:0000313" key="6">
    <source>
        <dbReference type="EMBL" id="MFB9622092.1"/>
    </source>
</evidence>
<proteinExistence type="inferred from homology"/>
<dbReference type="RefSeq" id="WP_345001850.1">
    <property type="nucleotide sequence ID" value="NZ_BAAAXV010000009.1"/>
</dbReference>
<gene>
    <name evidence="6" type="ORF">ACFFSA_03285</name>
</gene>
<evidence type="ECO:0000256" key="3">
    <source>
        <dbReference type="ARBA" id="ARBA00023125"/>
    </source>
</evidence>
<name>A0ABV5RRP4_9ACTN</name>
<dbReference type="Proteomes" id="UP001589532">
    <property type="component" value="Unassembled WGS sequence"/>
</dbReference>
<dbReference type="Gene3D" id="3.40.190.10">
    <property type="entry name" value="Periplasmic binding protein-like II"/>
    <property type="match status" value="2"/>
</dbReference>
<keyword evidence="7" id="KW-1185">Reference proteome</keyword>
<dbReference type="Pfam" id="PF00126">
    <property type="entry name" value="HTH_1"/>
    <property type="match status" value="1"/>
</dbReference>
<keyword evidence="4" id="KW-0804">Transcription</keyword>
<evidence type="ECO:0000259" key="5">
    <source>
        <dbReference type="PROSITE" id="PS50931"/>
    </source>
</evidence>
<sequence>MLDVHRLAVLRAVVETGSIQAAAANLGYTPSAISQHIAALQRETGTVLMERHGRGIRPTEAGRLLASHAGQIQTQIARAETALADLRAGRTRRLTVRYFATAGAVLIPPVIAEFNRRFPEVRVELRLGKGLTGEAADAEIMVLDDTVQVPVGLRAVHLLDDPFLAILPPGHALAAEEVIELGRLRGEPWIDNEWPTSVCRQTMLDACGAAGFSPNFVVEAHDYATAVAFVATGLGVTMVPRLALSTMPATTFTCVPVTRPAPVRSIFVVVKESTEGHPPLSAFLGLLREAAAAHR</sequence>
<dbReference type="InterPro" id="IPR005119">
    <property type="entry name" value="LysR_subst-bd"/>
</dbReference>
<dbReference type="SUPFAM" id="SSF53850">
    <property type="entry name" value="Periplasmic binding protein-like II"/>
    <property type="match status" value="1"/>
</dbReference>
<comment type="caution">
    <text evidence="6">The sequence shown here is derived from an EMBL/GenBank/DDBJ whole genome shotgun (WGS) entry which is preliminary data.</text>
</comment>
<organism evidence="6 7">
    <name type="scientific">Nonomuraea helvata</name>
    <dbReference type="NCBI Taxonomy" id="37484"/>
    <lineage>
        <taxon>Bacteria</taxon>
        <taxon>Bacillati</taxon>
        <taxon>Actinomycetota</taxon>
        <taxon>Actinomycetes</taxon>
        <taxon>Streptosporangiales</taxon>
        <taxon>Streptosporangiaceae</taxon>
        <taxon>Nonomuraea</taxon>
    </lineage>
</organism>